<dbReference type="KEGG" id="asn:102373573"/>
<feature type="chain" id="PRO_5010543177" evidence="9">
    <location>
        <begin position="25"/>
        <end position="392"/>
    </location>
</feature>
<organism evidence="11 12">
    <name type="scientific">Alligator sinensis</name>
    <name type="common">Chinese alligator</name>
    <dbReference type="NCBI Taxonomy" id="38654"/>
    <lineage>
        <taxon>Eukaryota</taxon>
        <taxon>Metazoa</taxon>
        <taxon>Chordata</taxon>
        <taxon>Craniata</taxon>
        <taxon>Vertebrata</taxon>
        <taxon>Euteleostomi</taxon>
        <taxon>Archelosauria</taxon>
        <taxon>Archosauria</taxon>
        <taxon>Crocodylia</taxon>
        <taxon>Alligatoridae</taxon>
        <taxon>Alligatorinae</taxon>
        <taxon>Alligator</taxon>
    </lineage>
</organism>
<dbReference type="InterPro" id="IPR001839">
    <property type="entry name" value="TGF-b_C"/>
</dbReference>
<dbReference type="InParanoid" id="A0A1U7RKU7"/>
<keyword evidence="3" id="KW-0964">Secreted</keyword>
<dbReference type="RefSeq" id="XP_006025222.1">
    <property type="nucleotide sequence ID" value="XM_006025160.3"/>
</dbReference>
<keyword evidence="11" id="KW-1185">Reference proteome</keyword>
<protein>
    <submittedName>
        <fullName evidence="12">Bone morphogenetic protein 15</fullName>
    </submittedName>
</protein>
<dbReference type="CTD" id="9210"/>
<dbReference type="InterPro" id="IPR015615">
    <property type="entry name" value="TGF-beta-rel"/>
</dbReference>
<dbReference type="STRING" id="38654.A0A1U7RKU7"/>
<dbReference type="GeneID" id="102373573"/>
<dbReference type="PROSITE" id="PS00250">
    <property type="entry name" value="TGF_BETA_1"/>
    <property type="match status" value="1"/>
</dbReference>
<evidence type="ECO:0000313" key="12">
    <source>
        <dbReference type="RefSeq" id="XP_006025222.1"/>
    </source>
</evidence>
<dbReference type="PROSITE" id="PS51362">
    <property type="entry name" value="TGF_BETA_2"/>
    <property type="match status" value="1"/>
</dbReference>
<feature type="signal peptide" evidence="9">
    <location>
        <begin position="1"/>
        <end position="24"/>
    </location>
</feature>
<dbReference type="InterPro" id="IPR029034">
    <property type="entry name" value="Cystine-knot_cytokine"/>
</dbReference>
<evidence type="ECO:0000256" key="3">
    <source>
        <dbReference type="ARBA" id="ARBA00022525"/>
    </source>
</evidence>
<keyword evidence="7" id="KW-0325">Glycoprotein</keyword>
<dbReference type="Proteomes" id="UP000189705">
    <property type="component" value="Unplaced"/>
</dbReference>
<evidence type="ECO:0000256" key="7">
    <source>
        <dbReference type="ARBA" id="ARBA00023180"/>
    </source>
</evidence>
<dbReference type="SMART" id="SM00204">
    <property type="entry name" value="TGFB"/>
    <property type="match status" value="1"/>
</dbReference>
<dbReference type="Pfam" id="PF00019">
    <property type="entry name" value="TGF_beta"/>
    <property type="match status" value="1"/>
</dbReference>
<name>A0A1U7RKU7_ALLSI</name>
<dbReference type="PANTHER" id="PTHR11848">
    <property type="entry name" value="TGF-BETA FAMILY"/>
    <property type="match status" value="1"/>
</dbReference>
<dbReference type="GO" id="GO:0008083">
    <property type="term" value="F:growth factor activity"/>
    <property type="evidence" value="ECO:0007669"/>
    <property type="project" value="UniProtKB-KW"/>
</dbReference>
<keyword evidence="6" id="KW-1015">Disulfide bond</keyword>
<dbReference type="CDD" id="cd19402">
    <property type="entry name" value="TGF_beta_GDF9B"/>
    <property type="match status" value="1"/>
</dbReference>
<evidence type="ECO:0000259" key="10">
    <source>
        <dbReference type="PROSITE" id="PS51362"/>
    </source>
</evidence>
<dbReference type="PANTHER" id="PTHR11848:SF22">
    <property type="entry name" value="BONE MORPHOGENETIC PROTEIN 15"/>
    <property type="match status" value="1"/>
</dbReference>
<keyword evidence="4 9" id="KW-0732">Signal</keyword>
<dbReference type="OrthoDB" id="6427922at2759"/>
<evidence type="ECO:0000313" key="11">
    <source>
        <dbReference type="Proteomes" id="UP000189705"/>
    </source>
</evidence>
<evidence type="ECO:0000256" key="2">
    <source>
        <dbReference type="ARBA" id="ARBA00006656"/>
    </source>
</evidence>
<comment type="similarity">
    <text evidence="2 8">Belongs to the TGF-beta family.</text>
</comment>
<evidence type="ECO:0000256" key="1">
    <source>
        <dbReference type="ARBA" id="ARBA00004613"/>
    </source>
</evidence>
<dbReference type="Gene3D" id="2.10.90.10">
    <property type="entry name" value="Cystine-knot cytokines"/>
    <property type="match status" value="1"/>
</dbReference>
<sequence length="392" mass="44296">MGALCSLWGLLLFAVLFSLDLSWGEEEKELSALAGTPPMPLIQELMEQAPTARPQGRLKKMTGGQPLRYMLNLYRSFADHNGRPRQDYRLDTNAVRLVRPSGKRRQSGASPWRAQTLDYHLKVHPEVEHLVKVAVVYSQTLSTAHAQVLCTVELSGKNGDPKLPLNPVLPQRRVRNNTILPKKNGWVEMDITSHLQPWAWDTKKSQLLSVSHMCTRLGLEGGWDGTVSLNDPFLLLYLNDTRKGLQAKLGKASSEETPSGTVRTRKVRQAGNIVLDLPSYLQKNSNEKDECSLHSFRVSFAQLGWDHWIIAPHSYNPKYCKGNCPRILRYGYNSPNHAIVQNFINELVDQSVPRPSCVPYKYSPISVLMIEQNGSILYKEYEDMIAESCTCR</sequence>
<feature type="domain" description="TGF-beta family profile" evidence="10">
    <location>
        <begin position="265"/>
        <end position="392"/>
    </location>
</feature>
<dbReference type="FunFam" id="2.10.90.10:FF:000012">
    <property type="entry name" value="Growth/differentiation factor 9 (Predicted)"/>
    <property type="match status" value="1"/>
</dbReference>
<keyword evidence="5 8" id="KW-0339">Growth factor</keyword>
<reference evidence="12" key="1">
    <citation type="submission" date="2025-08" db="UniProtKB">
        <authorList>
            <consortium name="RefSeq"/>
        </authorList>
    </citation>
    <scope>IDENTIFICATION</scope>
</reference>
<dbReference type="AlphaFoldDB" id="A0A1U7RKU7"/>
<dbReference type="InterPro" id="IPR017948">
    <property type="entry name" value="TGFb_CS"/>
</dbReference>
<dbReference type="SUPFAM" id="SSF57501">
    <property type="entry name" value="Cystine-knot cytokines"/>
    <property type="match status" value="1"/>
</dbReference>
<evidence type="ECO:0000256" key="6">
    <source>
        <dbReference type="ARBA" id="ARBA00023157"/>
    </source>
</evidence>
<comment type="subcellular location">
    <subcellularLocation>
        <location evidence="1">Secreted</location>
    </subcellularLocation>
</comment>
<dbReference type="GO" id="GO:0005615">
    <property type="term" value="C:extracellular space"/>
    <property type="evidence" value="ECO:0007669"/>
    <property type="project" value="TreeGrafter"/>
</dbReference>
<evidence type="ECO:0000256" key="4">
    <source>
        <dbReference type="ARBA" id="ARBA00022729"/>
    </source>
</evidence>
<evidence type="ECO:0000256" key="9">
    <source>
        <dbReference type="SAM" id="SignalP"/>
    </source>
</evidence>
<dbReference type="GO" id="GO:0005125">
    <property type="term" value="F:cytokine activity"/>
    <property type="evidence" value="ECO:0007669"/>
    <property type="project" value="TreeGrafter"/>
</dbReference>
<gene>
    <name evidence="12" type="primary">BMP15</name>
</gene>
<evidence type="ECO:0000256" key="8">
    <source>
        <dbReference type="RuleBase" id="RU000354"/>
    </source>
</evidence>
<proteinExistence type="inferred from homology"/>
<accession>A0A1U7RKU7</accession>
<evidence type="ECO:0000256" key="5">
    <source>
        <dbReference type="ARBA" id="ARBA00023030"/>
    </source>
</evidence>
<dbReference type="eggNOG" id="KOG3900">
    <property type="taxonomic scope" value="Eukaryota"/>
</dbReference>
<dbReference type="PRINTS" id="PR00669">
    <property type="entry name" value="INHIBINA"/>
</dbReference>